<keyword evidence="1" id="KW-0805">Transcription regulation</keyword>
<dbReference type="PROSITE" id="PS00041">
    <property type="entry name" value="HTH_ARAC_FAMILY_1"/>
    <property type="match status" value="1"/>
</dbReference>
<evidence type="ECO:0000256" key="1">
    <source>
        <dbReference type="ARBA" id="ARBA00023015"/>
    </source>
</evidence>
<dbReference type="InterPro" id="IPR020449">
    <property type="entry name" value="Tscrpt_reg_AraC-type_HTH"/>
</dbReference>
<reference evidence="5 6" key="1">
    <citation type="submission" date="2023-10" db="EMBL/GenBank/DDBJ databases">
        <title>Characteristics and mechanism of a salt-tolerant marine origin heterotrophic nitrifying- aerobic denitrifying bacteria Marinobacter xestospongiae HN1.</title>
        <authorList>
            <person name="Qi R."/>
        </authorList>
    </citation>
    <scope>NUCLEOTIDE SEQUENCE [LARGE SCALE GENOMIC DNA]</scope>
    <source>
        <strain evidence="5 6">HN1</strain>
    </source>
</reference>
<dbReference type="Proteomes" id="UP001269819">
    <property type="component" value="Unassembled WGS sequence"/>
</dbReference>
<dbReference type="RefSeq" id="WP_316973287.1">
    <property type="nucleotide sequence ID" value="NZ_JAWIIJ010000004.1"/>
</dbReference>
<dbReference type="SMART" id="SM00342">
    <property type="entry name" value="HTH_ARAC"/>
    <property type="match status" value="1"/>
</dbReference>
<organism evidence="5 6">
    <name type="scientific">Marinobacter xestospongiae</name>
    <dbReference type="NCBI Taxonomy" id="994319"/>
    <lineage>
        <taxon>Bacteria</taxon>
        <taxon>Pseudomonadati</taxon>
        <taxon>Pseudomonadota</taxon>
        <taxon>Gammaproteobacteria</taxon>
        <taxon>Pseudomonadales</taxon>
        <taxon>Marinobacteraceae</taxon>
        <taxon>Marinobacter</taxon>
    </lineage>
</organism>
<gene>
    <name evidence="5" type="ORF">RYS15_07550</name>
</gene>
<dbReference type="Pfam" id="PF12833">
    <property type="entry name" value="HTH_18"/>
    <property type="match status" value="1"/>
</dbReference>
<evidence type="ECO:0000259" key="4">
    <source>
        <dbReference type="PROSITE" id="PS01124"/>
    </source>
</evidence>
<keyword evidence="2" id="KW-0238">DNA-binding</keyword>
<dbReference type="Gene3D" id="1.10.10.60">
    <property type="entry name" value="Homeodomain-like"/>
    <property type="match status" value="1"/>
</dbReference>
<dbReference type="InterPro" id="IPR018060">
    <property type="entry name" value="HTH_AraC"/>
</dbReference>
<name>A0ABU3VW91_9GAMM</name>
<feature type="domain" description="HTH araC/xylS-type" evidence="4">
    <location>
        <begin position="186"/>
        <end position="284"/>
    </location>
</feature>
<dbReference type="EMBL" id="JAWIIJ010000004">
    <property type="protein sequence ID" value="MDV2078534.1"/>
    <property type="molecule type" value="Genomic_DNA"/>
</dbReference>
<accession>A0ABU3VW91</accession>
<keyword evidence="3" id="KW-0804">Transcription</keyword>
<dbReference type="PRINTS" id="PR00032">
    <property type="entry name" value="HTHARAC"/>
</dbReference>
<dbReference type="InterPro" id="IPR009057">
    <property type="entry name" value="Homeodomain-like_sf"/>
</dbReference>
<proteinExistence type="predicted"/>
<dbReference type="PANTHER" id="PTHR43280:SF2">
    <property type="entry name" value="HTH-TYPE TRANSCRIPTIONAL REGULATOR EXSA"/>
    <property type="match status" value="1"/>
</dbReference>
<protein>
    <submittedName>
        <fullName evidence="5">AraC family transcriptional regulator</fullName>
    </submittedName>
</protein>
<evidence type="ECO:0000256" key="2">
    <source>
        <dbReference type="ARBA" id="ARBA00023125"/>
    </source>
</evidence>
<dbReference type="PROSITE" id="PS01124">
    <property type="entry name" value="HTH_ARAC_FAMILY_2"/>
    <property type="match status" value="1"/>
</dbReference>
<evidence type="ECO:0000313" key="5">
    <source>
        <dbReference type="EMBL" id="MDV2078534.1"/>
    </source>
</evidence>
<sequence length="290" mass="32568">MTPDGPFINCEMAAIADLYEQYPLDRQSWLRVFDYTTRQGLRLQERVSAGCYVSIMGHSDALGGDYPEVPSSFFRNRCLVAVLPEDYRDHVVLPAGGRLQAIQLYFPLSDHNMSRLCQSASSPGLERFRELSAGWLTPLTGALAGAAEAIWQCPLRGEARHLWMKAKALEILALLMADPGEPALVDRACGLIRQDLSQTWSITALARALGTNDCYLKQAFRSELGLGVAAWTQQQRMQRARRELTHTDCTITDLALSLGYRHSGHFARVFRRHTGLSPSHYRQHRQSGHR</sequence>
<evidence type="ECO:0000313" key="6">
    <source>
        <dbReference type="Proteomes" id="UP001269819"/>
    </source>
</evidence>
<dbReference type="PANTHER" id="PTHR43280">
    <property type="entry name" value="ARAC-FAMILY TRANSCRIPTIONAL REGULATOR"/>
    <property type="match status" value="1"/>
</dbReference>
<dbReference type="SUPFAM" id="SSF46689">
    <property type="entry name" value="Homeodomain-like"/>
    <property type="match status" value="2"/>
</dbReference>
<comment type="caution">
    <text evidence="5">The sequence shown here is derived from an EMBL/GenBank/DDBJ whole genome shotgun (WGS) entry which is preliminary data.</text>
</comment>
<keyword evidence="6" id="KW-1185">Reference proteome</keyword>
<dbReference type="InterPro" id="IPR018062">
    <property type="entry name" value="HTH_AraC-typ_CS"/>
</dbReference>
<evidence type="ECO:0000256" key="3">
    <source>
        <dbReference type="ARBA" id="ARBA00023163"/>
    </source>
</evidence>